<dbReference type="Gene3D" id="3.40.50.300">
    <property type="entry name" value="P-loop containing nucleotide triphosphate hydrolases"/>
    <property type="match status" value="1"/>
</dbReference>
<dbReference type="CDD" id="cd03219">
    <property type="entry name" value="ABC_Mj1267_LivG_branched"/>
    <property type="match status" value="1"/>
</dbReference>
<dbReference type="PANTHER" id="PTHR45772">
    <property type="entry name" value="CONSERVED COMPONENT OF ABC TRANSPORTER FOR NATURAL AMINO ACIDS-RELATED"/>
    <property type="match status" value="1"/>
</dbReference>
<evidence type="ECO:0000256" key="4">
    <source>
        <dbReference type="ARBA" id="ARBA00022840"/>
    </source>
</evidence>
<dbReference type="SUPFAM" id="SSF52540">
    <property type="entry name" value="P-loop containing nucleoside triphosphate hydrolases"/>
    <property type="match status" value="1"/>
</dbReference>
<proteinExistence type="inferred from homology"/>
<evidence type="ECO:0000256" key="1">
    <source>
        <dbReference type="ARBA" id="ARBA00005417"/>
    </source>
</evidence>
<dbReference type="RefSeq" id="WP_165119410.1">
    <property type="nucleotide sequence ID" value="NZ_JAAKZG010000007.1"/>
</dbReference>
<organism evidence="6 7">
    <name type="scientific">Mesorhizobium zhangyense</name>
    <dbReference type="NCBI Taxonomy" id="1776730"/>
    <lineage>
        <taxon>Bacteria</taxon>
        <taxon>Pseudomonadati</taxon>
        <taxon>Pseudomonadota</taxon>
        <taxon>Alphaproteobacteria</taxon>
        <taxon>Hyphomicrobiales</taxon>
        <taxon>Phyllobacteriaceae</taxon>
        <taxon>Mesorhizobium</taxon>
    </lineage>
</organism>
<protein>
    <submittedName>
        <fullName evidence="6">ABC transporter ATP-binding protein</fullName>
    </submittedName>
</protein>
<gene>
    <name evidence="6" type="ORF">G6N74_18445</name>
</gene>
<comment type="caution">
    <text evidence="6">The sequence shown here is derived from an EMBL/GenBank/DDBJ whole genome shotgun (WGS) entry which is preliminary data.</text>
</comment>
<dbReference type="SMART" id="SM00382">
    <property type="entry name" value="AAA"/>
    <property type="match status" value="1"/>
</dbReference>
<dbReference type="PANTHER" id="PTHR45772:SF2">
    <property type="entry name" value="ABC TRANSPORTER ATP-BINDING PROTEIN"/>
    <property type="match status" value="1"/>
</dbReference>
<dbReference type="Pfam" id="PF00005">
    <property type="entry name" value="ABC_tran"/>
    <property type="match status" value="1"/>
</dbReference>
<comment type="similarity">
    <text evidence="1">Belongs to the ABC transporter superfamily.</text>
</comment>
<dbReference type="PROSITE" id="PS50893">
    <property type="entry name" value="ABC_TRANSPORTER_2"/>
    <property type="match status" value="1"/>
</dbReference>
<dbReference type="InterPro" id="IPR017871">
    <property type="entry name" value="ABC_transporter-like_CS"/>
</dbReference>
<dbReference type="AlphaFoldDB" id="A0A7C9R8X3"/>
<accession>A0A7C9R8X3</accession>
<keyword evidence="7" id="KW-1185">Reference proteome</keyword>
<evidence type="ECO:0000313" key="6">
    <source>
        <dbReference type="EMBL" id="NGN43054.1"/>
    </source>
</evidence>
<dbReference type="Proteomes" id="UP000481252">
    <property type="component" value="Unassembled WGS sequence"/>
</dbReference>
<dbReference type="InterPro" id="IPR027417">
    <property type="entry name" value="P-loop_NTPase"/>
</dbReference>
<dbReference type="GO" id="GO:0005886">
    <property type="term" value="C:plasma membrane"/>
    <property type="evidence" value="ECO:0007669"/>
    <property type="project" value="TreeGrafter"/>
</dbReference>
<dbReference type="InterPro" id="IPR003439">
    <property type="entry name" value="ABC_transporter-like_ATP-bd"/>
</dbReference>
<dbReference type="InterPro" id="IPR051120">
    <property type="entry name" value="ABC_AA/LPS_Transport"/>
</dbReference>
<feature type="domain" description="ABC transporter" evidence="5">
    <location>
        <begin position="4"/>
        <end position="249"/>
    </location>
</feature>
<evidence type="ECO:0000313" key="7">
    <source>
        <dbReference type="Proteomes" id="UP000481252"/>
    </source>
</evidence>
<keyword evidence="4 6" id="KW-0067">ATP-binding</keyword>
<evidence type="ECO:0000256" key="3">
    <source>
        <dbReference type="ARBA" id="ARBA00022741"/>
    </source>
</evidence>
<name>A0A7C9R8X3_9HYPH</name>
<dbReference type="PROSITE" id="PS00211">
    <property type="entry name" value="ABC_TRANSPORTER_1"/>
    <property type="match status" value="1"/>
</dbReference>
<dbReference type="EMBL" id="JAAKZG010000007">
    <property type="protein sequence ID" value="NGN43054.1"/>
    <property type="molecule type" value="Genomic_DNA"/>
</dbReference>
<dbReference type="InterPro" id="IPR003593">
    <property type="entry name" value="AAA+_ATPase"/>
</dbReference>
<keyword evidence="2" id="KW-0813">Transport</keyword>
<dbReference type="GO" id="GO:0016887">
    <property type="term" value="F:ATP hydrolysis activity"/>
    <property type="evidence" value="ECO:0007669"/>
    <property type="project" value="InterPro"/>
</dbReference>
<reference evidence="6 7" key="1">
    <citation type="submission" date="2020-02" db="EMBL/GenBank/DDBJ databases">
        <title>Genome sequence of the type strain CGMCC 1.15528 of Mesorhizobium zhangyense.</title>
        <authorList>
            <person name="Gao J."/>
            <person name="Sun J."/>
        </authorList>
    </citation>
    <scope>NUCLEOTIDE SEQUENCE [LARGE SCALE GENOMIC DNA]</scope>
    <source>
        <strain evidence="6 7">CGMCC 1.15528</strain>
    </source>
</reference>
<keyword evidence="3" id="KW-0547">Nucleotide-binding</keyword>
<sequence>MSVLVAKGIRKTYGSLEVLKGVDLSVGAGETFAIIGPNGAGKTTLFKVLTGEVSAQGGSVSFDGKDVTRLPAFVRARMGFGRTFQVARVFGELSIFTNVVLAIEARKVNGGESCGRWWDWRPSADTSDEARSLLESVGLGRQGDEEAGLLSHGDKKRLEFAVTLAGKPRILMLDEPTAGMSAADRKSTTNLLRDLKAKGITIIMTEHDMDVIFDLADRLMVLNYGAVVSQGDPVTVREDEMVKQVYLGKGVGHA</sequence>
<evidence type="ECO:0000256" key="2">
    <source>
        <dbReference type="ARBA" id="ARBA00022448"/>
    </source>
</evidence>
<dbReference type="GO" id="GO:0005524">
    <property type="term" value="F:ATP binding"/>
    <property type="evidence" value="ECO:0007669"/>
    <property type="project" value="UniProtKB-KW"/>
</dbReference>
<evidence type="ECO:0000259" key="5">
    <source>
        <dbReference type="PROSITE" id="PS50893"/>
    </source>
</evidence>